<dbReference type="NCBIfam" id="TIGR04056">
    <property type="entry name" value="OMP_RagA_SusC"/>
    <property type="match status" value="1"/>
</dbReference>
<comment type="caution">
    <text evidence="8">The sequence shown here is derived from an EMBL/GenBank/DDBJ whole genome shotgun (WGS) entry which is preliminary data.</text>
</comment>
<dbReference type="EMBL" id="DYVS01000333">
    <property type="protein sequence ID" value="HJF72521.1"/>
    <property type="molecule type" value="Genomic_DNA"/>
</dbReference>
<dbReference type="Gene3D" id="2.170.130.10">
    <property type="entry name" value="TonB-dependent receptor, plug domain"/>
    <property type="match status" value="1"/>
</dbReference>
<evidence type="ECO:0000313" key="9">
    <source>
        <dbReference type="Proteomes" id="UP000742098"/>
    </source>
</evidence>
<feature type="domain" description="Secretin/TonB short N-terminal" evidence="6">
    <location>
        <begin position="48"/>
        <end position="97"/>
    </location>
</feature>
<proteinExistence type="inferred from homology"/>
<evidence type="ECO:0000256" key="3">
    <source>
        <dbReference type="ARBA" id="ARBA00023237"/>
    </source>
</evidence>
<organism evidence="8 9">
    <name type="scientific">Butyricimonas virosa</name>
    <dbReference type="NCBI Taxonomy" id="544645"/>
    <lineage>
        <taxon>Bacteria</taxon>
        <taxon>Pseudomonadati</taxon>
        <taxon>Bacteroidota</taxon>
        <taxon>Bacteroidia</taxon>
        <taxon>Bacteroidales</taxon>
        <taxon>Odoribacteraceae</taxon>
        <taxon>Butyricimonas</taxon>
    </lineage>
</organism>
<feature type="domain" description="TonB-dependent receptor plug" evidence="7">
    <location>
        <begin position="200"/>
        <end position="315"/>
    </location>
</feature>
<dbReference type="FunFam" id="2.60.40.1120:FF:000003">
    <property type="entry name" value="Outer membrane protein Omp121"/>
    <property type="match status" value="1"/>
</dbReference>
<protein>
    <submittedName>
        <fullName evidence="8">TonB-dependent receptor</fullName>
    </submittedName>
</protein>
<evidence type="ECO:0000259" key="6">
    <source>
        <dbReference type="Pfam" id="PF07660"/>
    </source>
</evidence>
<evidence type="ECO:0000313" key="8">
    <source>
        <dbReference type="EMBL" id="HJF72521.1"/>
    </source>
</evidence>
<keyword evidence="4" id="KW-1134">Transmembrane beta strand</keyword>
<dbReference type="FunFam" id="2.170.130.10:FF:000003">
    <property type="entry name" value="SusC/RagA family TonB-linked outer membrane protein"/>
    <property type="match status" value="1"/>
</dbReference>
<dbReference type="InterPro" id="IPR008969">
    <property type="entry name" value="CarboxyPept-like_regulatory"/>
</dbReference>
<keyword evidence="4" id="KW-0812">Transmembrane</keyword>
<dbReference type="Gene3D" id="2.60.40.1120">
    <property type="entry name" value="Carboxypeptidase-like, regulatory domain"/>
    <property type="match status" value="1"/>
</dbReference>
<dbReference type="SUPFAM" id="SSF56935">
    <property type="entry name" value="Porins"/>
    <property type="match status" value="1"/>
</dbReference>
<dbReference type="InterPro" id="IPR023997">
    <property type="entry name" value="TonB-dep_OMP_SusC/RagA_CS"/>
</dbReference>
<dbReference type="AlphaFoldDB" id="A0A921H7N0"/>
<keyword evidence="3 4" id="KW-0998">Cell outer membrane</keyword>
<sequence length="1127" mass="127139">MKLHAFFIIFFVSLALPGVAQEQTVTLKLTDVNLYELFDAIRKQTGLRFLYNAEQMKEVPKVSVDAKQEKVKDVLMKVLANTPLTFEYDKDVVTLVKREATNSEPQVKLIQVTGRVVDEKGNPIPGATVLIQGTSQGVATDVEGRYTINVRPTDALRVSFVGYKTEVVELKGKTKVNVRLNPTAENIEEVTVVAFGEQKKESVVASITTVDAKTLKSSSSDLTTQFAGKIPGMIAWQTGGLPGALTEEEMNTKFYIRGITSFQTNANIDPLILIDGVESSKLDLSRMAPEDIESFSVLKDASATAMYGARGANGVILITTKKGEEGNVYTTVRYEAVVSTPTRKIEVVDPVTYMKMYNEALLTRNPNAMPQYNMEQIDRTGSKNYPSWVYPANDWYKILFHDHSLNHRAGLNIRGGSRLVQYYASLNYNRDEGMLKTDKLNQFDCNIVNNAFTFRTNLTIDLNAGIKLLVNTTASYDKYHGPLADVSQAYQMVFNASPVNFAPTYPADEAHYWPHILFGGSTVGDNPYAAIQQGYTERSRYSATARAEYIHNLSSLLKGLELRASLALNKTGYYANPLTTVPFLYELDNYDFETGKHTLKALNLDNGRRTLDKPYNGGGSTQATQVSYEIRGLHTAAWGEHQTSLTAVMNAQETTTSDYSSALDVIPQRNLSFSMRGTYGFKDRYFLEASFGYNGSERFDHNHQWGFFPAVGGAWVVSKERFLADHTAHWLSFLKLRLSWGQVGNDGIISTPRFTHLPVIDKPTTNSPRPGELMKARYKVSSYPNEKIEWEIAEQANLGVELKLFDGIFEVNADFYQEIRHNILDYRRTVPSSMGLEEYQLANVGKARSRGIDLSGKIQHAFSNDLWIILNGTFTYSKAIYQKIEEAMDKPAWQMKKGHEISQSVGYIAEGLFRGQAEIDNSPVQGGDVMPGDIRYRDLNGDGVIDVNDATHIGFPTTPRVIYGFSGFINYKNWEFSFSFQGSGKRGFFMDPMQINPFVNNKAMLKAIYEDHWSEDNMKERPFWPRLSTQSINIHNPQEYWANNVEQRTSTYFMRECKFLRCTAIELGYNIPRKLMTRLRMQTAKFYARVNNPFLISNFKVWDVELGSSGFNYPIQRTFSLGMNISF</sequence>
<dbReference type="Proteomes" id="UP000742098">
    <property type="component" value="Unassembled WGS sequence"/>
</dbReference>
<dbReference type="PROSITE" id="PS52016">
    <property type="entry name" value="TONB_DEPENDENT_REC_3"/>
    <property type="match status" value="1"/>
</dbReference>
<dbReference type="SUPFAM" id="SSF49464">
    <property type="entry name" value="Carboxypeptidase regulatory domain-like"/>
    <property type="match status" value="1"/>
</dbReference>
<feature type="chain" id="PRO_5037020207" evidence="5">
    <location>
        <begin position="21"/>
        <end position="1127"/>
    </location>
</feature>
<comment type="similarity">
    <text evidence="4">Belongs to the TonB-dependent receptor family.</text>
</comment>
<dbReference type="InterPro" id="IPR011662">
    <property type="entry name" value="Secretin/TonB_short_N"/>
</dbReference>
<feature type="signal peptide" evidence="5">
    <location>
        <begin position="1"/>
        <end position="20"/>
    </location>
</feature>
<dbReference type="Pfam" id="PF07660">
    <property type="entry name" value="STN"/>
    <property type="match status" value="1"/>
</dbReference>
<evidence type="ECO:0000256" key="5">
    <source>
        <dbReference type="SAM" id="SignalP"/>
    </source>
</evidence>
<dbReference type="NCBIfam" id="TIGR04057">
    <property type="entry name" value="SusC_RagA_signa"/>
    <property type="match status" value="1"/>
</dbReference>
<keyword evidence="8" id="KW-0675">Receptor</keyword>
<keyword evidence="5" id="KW-0732">Signal</keyword>
<dbReference type="InterPro" id="IPR037066">
    <property type="entry name" value="Plug_dom_sf"/>
</dbReference>
<reference evidence="8" key="2">
    <citation type="submission" date="2021-09" db="EMBL/GenBank/DDBJ databases">
        <authorList>
            <person name="Gilroy R."/>
        </authorList>
    </citation>
    <scope>NUCLEOTIDE SEQUENCE</scope>
    <source>
        <strain evidence="8">6966</strain>
    </source>
</reference>
<keyword evidence="1 4" id="KW-0813">Transport</keyword>
<dbReference type="InterPro" id="IPR012910">
    <property type="entry name" value="Plug_dom"/>
</dbReference>
<dbReference type="GO" id="GO:0009279">
    <property type="term" value="C:cell outer membrane"/>
    <property type="evidence" value="ECO:0007669"/>
    <property type="project" value="UniProtKB-SubCell"/>
</dbReference>
<name>A0A921H7N0_9BACT</name>
<evidence type="ECO:0000259" key="7">
    <source>
        <dbReference type="Pfam" id="PF07715"/>
    </source>
</evidence>
<dbReference type="Pfam" id="PF13715">
    <property type="entry name" value="CarbopepD_reg_2"/>
    <property type="match status" value="1"/>
</dbReference>
<keyword evidence="2 4" id="KW-0472">Membrane</keyword>
<evidence type="ECO:0000256" key="2">
    <source>
        <dbReference type="ARBA" id="ARBA00023136"/>
    </source>
</evidence>
<evidence type="ECO:0000256" key="4">
    <source>
        <dbReference type="PROSITE-ProRule" id="PRU01360"/>
    </source>
</evidence>
<dbReference type="Gene3D" id="3.55.50.30">
    <property type="match status" value="1"/>
</dbReference>
<gene>
    <name evidence="8" type="ORF">K8V05_17360</name>
</gene>
<comment type="subcellular location">
    <subcellularLocation>
        <location evidence="4">Cell outer membrane</location>
        <topology evidence="4">Multi-pass membrane protein</topology>
    </subcellularLocation>
</comment>
<dbReference type="Pfam" id="PF07715">
    <property type="entry name" value="Plug"/>
    <property type="match status" value="1"/>
</dbReference>
<reference evidence="8" key="1">
    <citation type="journal article" date="2021" name="PeerJ">
        <title>Extensive microbial diversity within the chicken gut microbiome revealed by metagenomics and culture.</title>
        <authorList>
            <person name="Gilroy R."/>
            <person name="Ravi A."/>
            <person name="Getino M."/>
            <person name="Pursley I."/>
            <person name="Horton D.L."/>
            <person name="Alikhan N.F."/>
            <person name="Baker D."/>
            <person name="Gharbi K."/>
            <person name="Hall N."/>
            <person name="Watson M."/>
            <person name="Adriaenssens E.M."/>
            <person name="Foster-Nyarko E."/>
            <person name="Jarju S."/>
            <person name="Secka A."/>
            <person name="Antonio M."/>
            <person name="Oren A."/>
            <person name="Chaudhuri R.R."/>
            <person name="La Ragione R."/>
            <person name="Hildebrand F."/>
            <person name="Pallen M.J."/>
        </authorList>
    </citation>
    <scope>NUCLEOTIDE SEQUENCE</scope>
    <source>
        <strain evidence="8">6966</strain>
    </source>
</reference>
<dbReference type="InterPro" id="IPR039426">
    <property type="entry name" value="TonB-dep_rcpt-like"/>
</dbReference>
<accession>A0A921H7N0</accession>
<dbReference type="InterPro" id="IPR023996">
    <property type="entry name" value="TonB-dep_OMP_SusC/RagA"/>
</dbReference>
<evidence type="ECO:0000256" key="1">
    <source>
        <dbReference type="ARBA" id="ARBA00022448"/>
    </source>
</evidence>